<evidence type="ECO:0000256" key="4">
    <source>
        <dbReference type="SAM" id="Phobius"/>
    </source>
</evidence>
<dbReference type="SMART" id="SM00388">
    <property type="entry name" value="HisKA"/>
    <property type="match status" value="1"/>
</dbReference>
<dbReference type="InterPro" id="IPR005467">
    <property type="entry name" value="His_kinase_dom"/>
</dbReference>
<keyword evidence="5" id="KW-0732">Signal</keyword>
<evidence type="ECO:0000313" key="8">
    <source>
        <dbReference type="Proteomes" id="UP000092839"/>
    </source>
</evidence>
<proteinExistence type="predicted"/>
<dbReference type="Proteomes" id="UP000092839">
    <property type="component" value="Chromosome"/>
</dbReference>
<feature type="domain" description="Histidine kinase" evidence="6">
    <location>
        <begin position="414"/>
        <end position="629"/>
    </location>
</feature>
<feature type="signal peptide" evidence="5">
    <location>
        <begin position="1"/>
        <end position="39"/>
    </location>
</feature>
<dbReference type="EC" id="2.7.13.3" evidence="2"/>
<dbReference type="InterPro" id="IPR003594">
    <property type="entry name" value="HATPase_dom"/>
</dbReference>
<dbReference type="InterPro" id="IPR036890">
    <property type="entry name" value="HATPase_C_sf"/>
</dbReference>
<evidence type="ECO:0000256" key="1">
    <source>
        <dbReference type="ARBA" id="ARBA00000085"/>
    </source>
</evidence>
<evidence type="ECO:0000256" key="2">
    <source>
        <dbReference type="ARBA" id="ARBA00012438"/>
    </source>
</evidence>
<dbReference type="KEGG" id="bic:LMTR13_14460"/>
<keyword evidence="4" id="KW-0812">Transmembrane</keyword>
<dbReference type="InterPro" id="IPR004358">
    <property type="entry name" value="Sig_transdc_His_kin-like_C"/>
</dbReference>
<dbReference type="InterPro" id="IPR036097">
    <property type="entry name" value="HisK_dim/P_sf"/>
</dbReference>
<accession>A0A1B1UEK5</accession>
<keyword evidence="3" id="KW-0597">Phosphoprotein</keyword>
<dbReference type="PANTHER" id="PTHR43065:SF42">
    <property type="entry name" value="TWO-COMPONENT SENSOR PPRA"/>
    <property type="match status" value="1"/>
</dbReference>
<protein>
    <recommendedName>
        <fullName evidence="2">histidine kinase</fullName>
        <ecNumber evidence="2">2.7.13.3</ecNumber>
    </recommendedName>
</protein>
<dbReference type="OrthoDB" id="9789238at2"/>
<dbReference type="EMBL" id="CP016428">
    <property type="protein sequence ID" value="ANW01194.1"/>
    <property type="molecule type" value="Genomic_DNA"/>
</dbReference>
<name>A0A1B1UEK5_9BRAD</name>
<organism evidence="7 8">
    <name type="scientific">Bradyrhizobium icense</name>
    <dbReference type="NCBI Taxonomy" id="1274631"/>
    <lineage>
        <taxon>Bacteria</taxon>
        <taxon>Pseudomonadati</taxon>
        <taxon>Pseudomonadota</taxon>
        <taxon>Alphaproteobacteria</taxon>
        <taxon>Hyphomicrobiales</taxon>
        <taxon>Nitrobacteraceae</taxon>
        <taxon>Bradyrhizobium</taxon>
    </lineage>
</organism>
<dbReference type="PRINTS" id="PR00344">
    <property type="entry name" value="BCTRLSENSOR"/>
</dbReference>
<dbReference type="InterPro" id="IPR003661">
    <property type="entry name" value="HisK_dim/P_dom"/>
</dbReference>
<evidence type="ECO:0000313" key="7">
    <source>
        <dbReference type="EMBL" id="ANW01194.1"/>
    </source>
</evidence>
<dbReference type="SMART" id="SM00387">
    <property type="entry name" value="HATPase_c"/>
    <property type="match status" value="1"/>
</dbReference>
<reference evidence="7 8" key="1">
    <citation type="submission" date="2016-07" db="EMBL/GenBank/DDBJ databases">
        <title>Complete genome sequence of Bradyrhizobium icense LMTR 13T, a potential inoculant strain isolated from lima bean (Phaseolus lunatus) in Peru.</title>
        <authorList>
            <person name="Ormeno-Orrillo E."/>
            <person name="Duran D."/>
            <person name="Rogel M.A."/>
            <person name="Rey L."/>
            <person name="Imperial J."/>
            <person name="Ruiz-Argueso T."/>
            <person name="Martinez-Romero E."/>
        </authorList>
    </citation>
    <scope>NUCLEOTIDE SEQUENCE [LARGE SCALE GENOMIC DNA]</scope>
    <source>
        <strain evidence="7 8">LMTR 13</strain>
    </source>
</reference>
<keyword evidence="4" id="KW-0472">Membrane</keyword>
<dbReference type="RefSeq" id="WP_065728462.1">
    <property type="nucleotide sequence ID" value="NZ_CP016428.1"/>
</dbReference>
<dbReference type="PANTHER" id="PTHR43065">
    <property type="entry name" value="SENSOR HISTIDINE KINASE"/>
    <property type="match status" value="1"/>
</dbReference>
<sequence>MRAVKRRRLVEAVERYQTVLVWCLFALFAAICSPQTAHAASPEPKRVMILHSFGQDFRPWAEYARAIRAELIRQSPWPLDIHDHSLVTARSTDEDTEVPFVNYLMALGAKHPPDLIICVGAPAANFVQRQRDRLFPATPVVITAIEQRRVNFARLGENDTVVSVSHDFSASFANILRVLPETNKIIIVIGTSPNERFWLEEVRKEMPPFENRVEFSWTDKIPFEEFLRAASALPQHTVLFWGLMNVDAAGIVHEGGSALKRLHAVANAPIFSYDDGFFGDELVGGPMHSVAGGSRRTADVAVRILGGEKAGDIRLPPTRYAAAKFDWRQMQRWGISESSLPPDSQVYFREPSVWETYRWQVAMVCLVVLLQAVLISVLLYERRRRRFAEVEARRRMSELAHVNRYSTAGELTASIAHELNQPLGSILVNTETAALMLEQPSLNTKELKEILSDIRRDDQRAGEVIRRLRSLLMRTPFEAREIDLNEVITEALDLVSGLTHARDVTVESILPAEPLRVRGDRIQLQQVLLNLIINAADAMEHLGKSHRRMVVRAAQDRGFAEIEIVDNGPGILAANLSEVFEPLFTTKPNGMGMGLSIARTIVEAHDGQISAENRAGQGAAFRIRLPLAPSAGAAA</sequence>
<dbReference type="AlphaFoldDB" id="A0A1B1UEK5"/>
<comment type="catalytic activity">
    <reaction evidence="1">
        <text>ATP + protein L-histidine = ADP + protein N-phospho-L-histidine.</text>
        <dbReference type="EC" id="2.7.13.3"/>
    </reaction>
</comment>
<dbReference type="GO" id="GO:0000155">
    <property type="term" value="F:phosphorelay sensor kinase activity"/>
    <property type="evidence" value="ECO:0007669"/>
    <property type="project" value="InterPro"/>
</dbReference>
<dbReference type="SUPFAM" id="SSF47384">
    <property type="entry name" value="Homodimeric domain of signal transducing histidine kinase"/>
    <property type="match status" value="1"/>
</dbReference>
<keyword evidence="8" id="KW-1185">Reference proteome</keyword>
<dbReference type="Pfam" id="PF00512">
    <property type="entry name" value="HisKA"/>
    <property type="match status" value="1"/>
</dbReference>
<dbReference type="CDD" id="cd00082">
    <property type="entry name" value="HisKA"/>
    <property type="match status" value="1"/>
</dbReference>
<dbReference type="Pfam" id="PF02518">
    <property type="entry name" value="HATPase_c"/>
    <property type="match status" value="1"/>
</dbReference>
<gene>
    <name evidence="7" type="ORF">LMTR13_14460</name>
</gene>
<evidence type="ECO:0000256" key="3">
    <source>
        <dbReference type="ARBA" id="ARBA00022553"/>
    </source>
</evidence>
<dbReference type="STRING" id="1274631.LMTR13_14460"/>
<dbReference type="PROSITE" id="PS50109">
    <property type="entry name" value="HIS_KIN"/>
    <property type="match status" value="1"/>
</dbReference>
<dbReference type="SUPFAM" id="SSF55874">
    <property type="entry name" value="ATPase domain of HSP90 chaperone/DNA topoisomerase II/histidine kinase"/>
    <property type="match status" value="1"/>
</dbReference>
<dbReference type="Gene3D" id="1.10.287.130">
    <property type="match status" value="1"/>
</dbReference>
<feature type="chain" id="PRO_5008530484" description="histidine kinase" evidence="5">
    <location>
        <begin position="40"/>
        <end position="635"/>
    </location>
</feature>
<evidence type="ECO:0000256" key="5">
    <source>
        <dbReference type="SAM" id="SignalP"/>
    </source>
</evidence>
<dbReference type="Gene3D" id="3.30.565.10">
    <property type="entry name" value="Histidine kinase-like ATPase, C-terminal domain"/>
    <property type="match status" value="1"/>
</dbReference>
<feature type="transmembrane region" description="Helical" evidence="4">
    <location>
        <begin position="359"/>
        <end position="380"/>
    </location>
</feature>
<keyword evidence="4" id="KW-1133">Transmembrane helix</keyword>
<evidence type="ECO:0000259" key="6">
    <source>
        <dbReference type="PROSITE" id="PS50109"/>
    </source>
</evidence>